<sequence length="59" mass="6408">AGPPQVFLTKIAATKHAEDFMDQYGKPPIGSCGPLFVEVVSVSEKGFRTVKKLKSKKES</sequence>
<evidence type="ECO:0000313" key="1">
    <source>
        <dbReference type="EMBL" id="GAG50450.1"/>
    </source>
</evidence>
<feature type="non-terminal residue" evidence="1">
    <location>
        <position position="1"/>
    </location>
</feature>
<protein>
    <submittedName>
        <fullName evidence="1">Uncharacterized protein</fullName>
    </submittedName>
</protein>
<organism evidence="1">
    <name type="scientific">marine sediment metagenome</name>
    <dbReference type="NCBI Taxonomy" id="412755"/>
    <lineage>
        <taxon>unclassified sequences</taxon>
        <taxon>metagenomes</taxon>
        <taxon>ecological metagenomes</taxon>
    </lineage>
</organism>
<dbReference type="EMBL" id="BARS01055959">
    <property type="protein sequence ID" value="GAG50450.1"/>
    <property type="molecule type" value="Genomic_DNA"/>
</dbReference>
<dbReference type="AlphaFoldDB" id="X0Y3Y4"/>
<reference evidence="1" key="1">
    <citation type="journal article" date="2014" name="Front. Microbiol.">
        <title>High frequency of phylogenetically diverse reductive dehalogenase-homologous genes in deep subseafloor sedimentary metagenomes.</title>
        <authorList>
            <person name="Kawai M."/>
            <person name="Futagami T."/>
            <person name="Toyoda A."/>
            <person name="Takaki Y."/>
            <person name="Nishi S."/>
            <person name="Hori S."/>
            <person name="Arai W."/>
            <person name="Tsubouchi T."/>
            <person name="Morono Y."/>
            <person name="Uchiyama I."/>
            <person name="Ito T."/>
            <person name="Fujiyama A."/>
            <person name="Inagaki F."/>
            <person name="Takami H."/>
        </authorList>
    </citation>
    <scope>NUCLEOTIDE SEQUENCE</scope>
    <source>
        <strain evidence="1">Expedition CK06-06</strain>
    </source>
</reference>
<comment type="caution">
    <text evidence="1">The sequence shown here is derived from an EMBL/GenBank/DDBJ whole genome shotgun (WGS) entry which is preliminary data.</text>
</comment>
<proteinExistence type="predicted"/>
<gene>
    <name evidence="1" type="ORF">S01H1_82534</name>
</gene>
<accession>X0Y3Y4</accession>
<name>X0Y3Y4_9ZZZZ</name>